<protein>
    <submittedName>
        <fullName evidence="1">Uncharacterized protein</fullName>
    </submittedName>
</protein>
<dbReference type="RefSeq" id="WP_096353865.1">
    <property type="nucleotide sequence ID" value="NZ_AP017313.1"/>
</dbReference>
<dbReference type="KEGG" id="mgot:MgSA37_03698"/>
<proteinExistence type="predicted"/>
<dbReference type="OrthoDB" id="965614at2"/>
<gene>
    <name evidence="1" type="ORF">MgSA37_03698</name>
</gene>
<dbReference type="Proteomes" id="UP000218263">
    <property type="component" value="Chromosome"/>
</dbReference>
<dbReference type="EMBL" id="AP017313">
    <property type="protein sequence ID" value="BAU55509.1"/>
    <property type="molecule type" value="Genomic_DNA"/>
</dbReference>
<evidence type="ECO:0000313" key="1">
    <source>
        <dbReference type="EMBL" id="BAU55509.1"/>
    </source>
</evidence>
<name>A0A0X8X8U5_9SPHI</name>
<accession>A0A0X8X8U5</accession>
<reference evidence="1 2" key="1">
    <citation type="submission" date="2015-12" db="EMBL/GenBank/DDBJ databases">
        <title>Genome sequence of Mucilaginibacter gotjawali.</title>
        <authorList>
            <person name="Lee J.S."/>
            <person name="Lee K.C."/>
            <person name="Kim K.K."/>
            <person name="Lee B.W."/>
        </authorList>
    </citation>
    <scope>NUCLEOTIDE SEQUENCE [LARGE SCALE GENOMIC DNA]</scope>
    <source>
        <strain evidence="1 2">SA3-7</strain>
    </source>
</reference>
<keyword evidence="2" id="KW-1185">Reference proteome</keyword>
<organism evidence="1 2">
    <name type="scientific">Mucilaginibacter gotjawali</name>
    <dbReference type="NCBI Taxonomy" id="1550579"/>
    <lineage>
        <taxon>Bacteria</taxon>
        <taxon>Pseudomonadati</taxon>
        <taxon>Bacteroidota</taxon>
        <taxon>Sphingobacteriia</taxon>
        <taxon>Sphingobacteriales</taxon>
        <taxon>Sphingobacteriaceae</taxon>
        <taxon>Mucilaginibacter</taxon>
    </lineage>
</organism>
<dbReference type="AlphaFoldDB" id="A0A0X8X8U5"/>
<evidence type="ECO:0000313" key="2">
    <source>
        <dbReference type="Proteomes" id="UP000218263"/>
    </source>
</evidence>
<sequence length="66" mass="7439">METLIINVPEKKSTLVKQLLKELGVTIENKTKAKLLAEEINKNIKPGKKPSLDEIVAEVRDVRSKQ</sequence>